<proteinExistence type="predicted"/>
<keyword evidence="2" id="KW-1185">Reference proteome</keyword>
<keyword evidence="1" id="KW-0969">Cilium</keyword>
<dbReference type="Pfam" id="PF03646">
    <property type="entry name" value="FlaG"/>
    <property type="match status" value="1"/>
</dbReference>
<name>A0A3M8QBG8_9GAMM</name>
<dbReference type="PANTHER" id="PTHR37166:SF1">
    <property type="entry name" value="PROTEIN FLAG"/>
    <property type="match status" value="1"/>
</dbReference>
<organism evidence="1 2">
    <name type="scientific">Marinomonas hwangdonensis</name>
    <dbReference type="NCBI Taxonomy" id="1053647"/>
    <lineage>
        <taxon>Bacteria</taxon>
        <taxon>Pseudomonadati</taxon>
        <taxon>Pseudomonadota</taxon>
        <taxon>Gammaproteobacteria</taxon>
        <taxon>Oceanospirillales</taxon>
        <taxon>Oceanospirillaceae</taxon>
        <taxon>Marinomonas</taxon>
    </lineage>
</organism>
<keyword evidence="1" id="KW-0282">Flagellum</keyword>
<dbReference type="EMBL" id="RIZG01000002">
    <property type="protein sequence ID" value="RNF52350.1"/>
    <property type="molecule type" value="Genomic_DNA"/>
</dbReference>
<comment type="caution">
    <text evidence="1">The sequence shown here is derived from an EMBL/GenBank/DDBJ whole genome shotgun (WGS) entry which is preliminary data.</text>
</comment>
<dbReference type="Gene3D" id="3.30.160.170">
    <property type="entry name" value="FlaG-like"/>
    <property type="match status" value="1"/>
</dbReference>
<dbReference type="SUPFAM" id="SSF160214">
    <property type="entry name" value="FlaG-like"/>
    <property type="match status" value="1"/>
</dbReference>
<dbReference type="InterPro" id="IPR005186">
    <property type="entry name" value="FlaG"/>
</dbReference>
<reference evidence="1 2" key="1">
    <citation type="journal article" date="2012" name="Int. J. Syst. Evol. Microbiol.">
        <title>Marinomonas hwangdonensis sp. nov., isolated from seawater.</title>
        <authorList>
            <person name="Jung Y.T."/>
            <person name="Oh T.K."/>
            <person name="Yoon J.H."/>
        </authorList>
    </citation>
    <scope>NUCLEOTIDE SEQUENCE [LARGE SCALE GENOMIC DNA]</scope>
    <source>
        <strain evidence="1 2">HDW-15</strain>
    </source>
</reference>
<evidence type="ECO:0000313" key="1">
    <source>
        <dbReference type="EMBL" id="RNF52350.1"/>
    </source>
</evidence>
<sequence>MSINASDFSKYAVNYSSRPEQRAIEDFTAMRQSNAKVVQNLADTTRSNKESTEKKDVQMAQPLAKIEPNDIQEMNQKMSQLNVQLTFEMADDQKQNIVKVLDQSTGDVVRQIPTEEFLKMSERIDAIMNQLSDIKGTLVNSEV</sequence>
<keyword evidence="1" id="KW-0966">Cell projection</keyword>
<dbReference type="PANTHER" id="PTHR37166">
    <property type="entry name" value="PROTEIN FLAG"/>
    <property type="match status" value="1"/>
</dbReference>
<evidence type="ECO:0000313" key="2">
    <source>
        <dbReference type="Proteomes" id="UP000280507"/>
    </source>
</evidence>
<dbReference type="OrthoDB" id="5741693at2"/>
<accession>A0A3M8QBG8</accession>
<dbReference type="InterPro" id="IPR035924">
    <property type="entry name" value="FlaG-like_sf"/>
</dbReference>
<gene>
    <name evidence="1" type="ORF">EBI00_05495</name>
</gene>
<protein>
    <submittedName>
        <fullName evidence="1">Flagellar protein FlaG</fullName>
    </submittedName>
</protein>
<dbReference type="RefSeq" id="WP_123094898.1">
    <property type="nucleotide sequence ID" value="NZ_RIZG01000002.1"/>
</dbReference>
<dbReference type="Proteomes" id="UP000280507">
    <property type="component" value="Unassembled WGS sequence"/>
</dbReference>
<dbReference type="AlphaFoldDB" id="A0A3M8QBG8"/>